<keyword evidence="1" id="KW-0732">Signal</keyword>
<dbReference type="KEGG" id="clec:106665837"/>
<dbReference type="Proteomes" id="UP000494040">
    <property type="component" value="Unassembled WGS sequence"/>
</dbReference>
<proteinExistence type="predicted"/>
<dbReference type="PANTHER" id="PTHR21037:SF2">
    <property type="entry name" value="SIMILAR TO NOVEL PROTEIN"/>
    <property type="match status" value="1"/>
</dbReference>
<accession>A0A8I6RQK1</accession>
<dbReference type="RefSeq" id="XP_014248097.1">
    <property type="nucleotide sequence ID" value="XM_014392611.2"/>
</dbReference>
<reference evidence="2" key="1">
    <citation type="submission" date="2022-01" db="UniProtKB">
        <authorList>
            <consortium name="EnsemblMetazoa"/>
        </authorList>
    </citation>
    <scope>IDENTIFICATION</scope>
</reference>
<dbReference type="InterPro" id="IPR040807">
    <property type="entry name" value="DUF5522"/>
</dbReference>
<dbReference type="EnsemblMetazoa" id="XM_014392611.2">
    <property type="protein sequence ID" value="XP_014248097.1"/>
    <property type="gene ID" value="LOC106665837"/>
</dbReference>
<feature type="signal peptide" evidence="1">
    <location>
        <begin position="1"/>
        <end position="22"/>
    </location>
</feature>
<organism evidence="2 3">
    <name type="scientific">Cimex lectularius</name>
    <name type="common">Bed bug</name>
    <name type="synonym">Acanthia lectularia</name>
    <dbReference type="NCBI Taxonomy" id="79782"/>
    <lineage>
        <taxon>Eukaryota</taxon>
        <taxon>Metazoa</taxon>
        <taxon>Ecdysozoa</taxon>
        <taxon>Arthropoda</taxon>
        <taxon>Hexapoda</taxon>
        <taxon>Insecta</taxon>
        <taxon>Pterygota</taxon>
        <taxon>Neoptera</taxon>
        <taxon>Paraneoptera</taxon>
        <taxon>Hemiptera</taxon>
        <taxon>Heteroptera</taxon>
        <taxon>Panheteroptera</taxon>
        <taxon>Cimicomorpha</taxon>
        <taxon>Cimicidae</taxon>
        <taxon>Cimex</taxon>
    </lineage>
</organism>
<protein>
    <submittedName>
        <fullName evidence="2">Uncharacterized protein</fullName>
    </submittedName>
</protein>
<dbReference type="AlphaFoldDB" id="A0A8I6RQK1"/>
<dbReference type="OrthoDB" id="274765at2759"/>
<dbReference type="OMA" id="RNEDLCI"/>
<evidence type="ECO:0000313" key="2">
    <source>
        <dbReference type="EnsemblMetazoa" id="XP_014248097.1"/>
    </source>
</evidence>
<name>A0A8I6RQK1_CIMLE</name>
<dbReference type="Pfam" id="PF17653">
    <property type="entry name" value="DUF5522"/>
    <property type="match status" value="1"/>
</dbReference>
<evidence type="ECO:0000313" key="3">
    <source>
        <dbReference type="Proteomes" id="UP000494040"/>
    </source>
</evidence>
<feature type="chain" id="PRO_5035166490" evidence="1">
    <location>
        <begin position="23"/>
        <end position="178"/>
    </location>
</feature>
<dbReference type="PANTHER" id="PTHR21037">
    <property type="entry name" value="39S RIBOSOMAL PROTEIN L14, MITOCHONDRIAL"/>
    <property type="match status" value="1"/>
</dbReference>
<dbReference type="GeneID" id="106665837"/>
<evidence type="ECO:0000256" key="1">
    <source>
        <dbReference type="SAM" id="SignalP"/>
    </source>
</evidence>
<sequence length="178" mass="21059">MHFLSTNMRLLVFSKITRFAWCQFVERQSVYKSPQFFNKCSTYCDPPALESEFKSARDNFLKLEVIRESVVDFDLLTDEEKIIHDAHKTAVSKWHFTYEDPFDKVKVYTRYRHTLLGRCCGTACRHCVFNYYNVPELLKKNKKFNSSFWAVKDPNMNTAIEIFKDLKVADNVIRGPIF</sequence>
<keyword evidence="3" id="KW-1185">Reference proteome</keyword>